<feature type="transmembrane region" description="Helical" evidence="1">
    <location>
        <begin position="46"/>
        <end position="66"/>
    </location>
</feature>
<organism evidence="2 3">
    <name type="scientific">Lysinibacillus xylanilyticus</name>
    <dbReference type="NCBI Taxonomy" id="582475"/>
    <lineage>
        <taxon>Bacteria</taxon>
        <taxon>Bacillati</taxon>
        <taxon>Bacillota</taxon>
        <taxon>Bacilli</taxon>
        <taxon>Bacillales</taxon>
        <taxon>Bacillaceae</taxon>
        <taxon>Lysinibacillus</taxon>
    </lineage>
</organism>
<keyword evidence="1" id="KW-0812">Transmembrane</keyword>
<comment type="caution">
    <text evidence="2">The sequence shown here is derived from an EMBL/GenBank/DDBJ whole genome shotgun (WGS) entry which is preliminary data.</text>
</comment>
<keyword evidence="3" id="KW-1185">Reference proteome</keyword>
<dbReference type="RefSeq" id="WP_368635355.1">
    <property type="nucleotide sequence ID" value="NZ_JBFRHK010000002.1"/>
</dbReference>
<keyword evidence="1" id="KW-0472">Membrane</keyword>
<feature type="transmembrane region" description="Helical" evidence="1">
    <location>
        <begin position="195"/>
        <end position="217"/>
    </location>
</feature>
<evidence type="ECO:0000313" key="2">
    <source>
        <dbReference type="EMBL" id="MEX3744352.1"/>
    </source>
</evidence>
<accession>A0ABV3VTW1</accession>
<keyword evidence="1" id="KW-1133">Transmembrane helix</keyword>
<feature type="transmembrane region" description="Helical" evidence="1">
    <location>
        <begin position="129"/>
        <end position="151"/>
    </location>
</feature>
<protein>
    <submittedName>
        <fullName evidence="2">Uncharacterized protein</fullName>
    </submittedName>
</protein>
<gene>
    <name evidence="2" type="ORF">AB1300_04320</name>
</gene>
<name>A0ABV3VTW1_9BACI</name>
<proteinExistence type="predicted"/>
<sequence length="225" mass="25510">MNTVKGSFYVLFQSYKKQIMTFWCILFSIVLFSLFLDNFFGEKTFIAISVSIPVYIFYGIMAAKLLNKTLPYFLKLGLSRLQYMFNVGLFFISWSLIGAFIIACTQKIIPYGSNLFIIHPILLIDNSPSFLQTMALDTVLLLFFLTSGLLLNVVFYRLGILGGYSFIGLLCLIPILTIIFKWYSSLIDLLSNLSTFTLLSSLLIFSAFLYSIITMAIRNVSVNPA</sequence>
<reference evidence="2 3" key="1">
    <citation type="submission" date="2024-07" db="EMBL/GenBank/DDBJ databases">
        <title>Characterization of a bacterium isolated from hydrolysated instant sea cucumber by whole-genome sequencing and metabolomics.</title>
        <authorList>
            <person name="Luo X."/>
            <person name="Zhang Z."/>
            <person name="Zheng Z."/>
            <person name="Zhang W."/>
            <person name="Ming T."/>
            <person name="Jiao L."/>
            <person name="Su X."/>
            <person name="Kong F."/>
            <person name="Xu J."/>
        </authorList>
    </citation>
    <scope>NUCLEOTIDE SEQUENCE [LARGE SCALE GENOMIC DNA]</scope>
    <source>
        <strain evidence="2 3">XL-2024</strain>
    </source>
</reference>
<feature type="transmembrane region" description="Helical" evidence="1">
    <location>
        <begin position="158"/>
        <end position="183"/>
    </location>
</feature>
<feature type="transmembrane region" description="Helical" evidence="1">
    <location>
        <begin position="20"/>
        <end position="40"/>
    </location>
</feature>
<dbReference type="EMBL" id="JBFRHK010000002">
    <property type="protein sequence ID" value="MEX3744352.1"/>
    <property type="molecule type" value="Genomic_DNA"/>
</dbReference>
<dbReference type="Proteomes" id="UP001558534">
    <property type="component" value="Unassembled WGS sequence"/>
</dbReference>
<evidence type="ECO:0000256" key="1">
    <source>
        <dbReference type="SAM" id="Phobius"/>
    </source>
</evidence>
<evidence type="ECO:0000313" key="3">
    <source>
        <dbReference type="Proteomes" id="UP001558534"/>
    </source>
</evidence>
<feature type="transmembrane region" description="Helical" evidence="1">
    <location>
        <begin position="87"/>
        <end position="109"/>
    </location>
</feature>